<dbReference type="InterPro" id="IPR008136">
    <property type="entry name" value="CinA_C"/>
</dbReference>
<dbReference type="EC" id="3.5.1.42" evidence="2"/>
<keyword evidence="2" id="KW-0378">Hydrolase</keyword>
<dbReference type="Proteomes" id="UP001549143">
    <property type="component" value="Unassembled WGS sequence"/>
</dbReference>
<dbReference type="NCBIfam" id="TIGR00199">
    <property type="entry name" value="PncC_domain"/>
    <property type="match status" value="1"/>
</dbReference>
<gene>
    <name evidence="2" type="ORF">ABID44_000411</name>
</gene>
<protein>
    <submittedName>
        <fullName evidence="2">Nicotinamide-nucleotide amidase</fullName>
        <ecNumber evidence="2">3.5.1.42</ecNumber>
    </submittedName>
</protein>
<accession>A0ABV2KG98</accession>
<dbReference type="Gene3D" id="3.90.950.20">
    <property type="entry name" value="CinA-like"/>
    <property type="match status" value="1"/>
</dbReference>
<reference evidence="2 3" key="1">
    <citation type="submission" date="2024-06" db="EMBL/GenBank/DDBJ databases">
        <title>Genomic Encyclopedia of Type Strains, Phase IV (KMG-IV): sequencing the most valuable type-strain genomes for metagenomic binning, comparative biology and taxonomic classification.</title>
        <authorList>
            <person name="Goeker M."/>
        </authorList>
    </citation>
    <scope>NUCLEOTIDE SEQUENCE [LARGE SCALE GENOMIC DNA]</scope>
    <source>
        <strain evidence="2 3">DSM 19730</strain>
    </source>
</reference>
<proteinExistence type="predicted"/>
<dbReference type="Pfam" id="PF02464">
    <property type="entry name" value="CinA"/>
    <property type="match status" value="1"/>
</dbReference>
<name>A0ABV2KG98_9HYPH</name>
<dbReference type="EMBL" id="JBEPMN010000001">
    <property type="protein sequence ID" value="MET3660111.1"/>
    <property type="molecule type" value="Genomic_DNA"/>
</dbReference>
<organism evidence="2 3">
    <name type="scientific">Aquamicrobium ahrensii</name>
    <dbReference type="NCBI Taxonomy" id="469551"/>
    <lineage>
        <taxon>Bacteria</taxon>
        <taxon>Pseudomonadati</taxon>
        <taxon>Pseudomonadota</taxon>
        <taxon>Alphaproteobacteria</taxon>
        <taxon>Hyphomicrobiales</taxon>
        <taxon>Phyllobacteriaceae</taxon>
        <taxon>Aquamicrobium</taxon>
    </lineage>
</organism>
<evidence type="ECO:0000259" key="1">
    <source>
        <dbReference type="Pfam" id="PF02464"/>
    </source>
</evidence>
<feature type="domain" description="CinA C-terminal" evidence="1">
    <location>
        <begin position="17"/>
        <end position="165"/>
    </location>
</feature>
<evidence type="ECO:0000313" key="3">
    <source>
        <dbReference type="Proteomes" id="UP001549143"/>
    </source>
</evidence>
<dbReference type="GO" id="GO:0019159">
    <property type="term" value="F:nicotinamide-nucleotide amidase activity"/>
    <property type="evidence" value="ECO:0007669"/>
    <property type="project" value="UniProtKB-EC"/>
</dbReference>
<keyword evidence="3" id="KW-1185">Reference proteome</keyword>
<comment type="caution">
    <text evidence="2">The sequence shown here is derived from an EMBL/GenBank/DDBJ whole genome shotgun (WGS) entry which is preliminary data.</text>
</comment>
<dbReference type="SUPFAM" id="SSF142433">
    <property type="entry name" value="CinA-like"/>
    <property type="match status" value="1"/>
</dbReference>
<dbReference type="InterPro" id="IPR036653">
    <property type="entry name" value="CinA-like_C"/>
</dbReference>
<dbReference type="RefSeq" id="WP_354150013.1">
    <property type="nucleotide sequence ID" value="NZ_JBEPMN010000001.1"/>
</dbReference>
<sequence length="181" mass="18747">MTEAGVGEVKQADVGELADRFLKACKRSGILAATAESCTGGLIIAAMTDIPGSSSMVDRGFVTYSNEAKMEMLGVSEQTLGEHGAVSPETAGEMAEGALKHSRAGIALAVTGVAGPDGGSADKPVGLVWFGLALKGKPVLVEKCIFDNRGRDYIRRETVTHALRMGLSALADIQAVSAERP</sequence>
<evidence type="ECO:0000313" key="2">
    <source>
        <dbReference type="EMBL" id="MET3660111.1"/>
    </source>
</evidence>